<dbReference type="PATRIC" id="fig|1050174.4.peg.2513"/>
<evidence type="ECO:0000313" key="1">
    <source>
        <dbReference type="EMBL" id="AKK04311.1"/>
    </source>
</evidence>
<dbReference type="Proteomes" id="UP000035368">
    <property type="component" value="Chromosome"/>
</dbReference>
<sequence length="318" mass="35867">MRLDSDNRKPFVLVNSQKVPRSNERFWRGVAQEDFIRVHGKFYVDRKRWDRLRTWEKEEAHACAVGWSSISAVLVGRSAAIVHGLPVISRAWGAELVAELNYPAGKRKGGRQGGIAGILYRGHHLSERHVHALGDLRVTSKARTVIDCARYEEFENALVIAEGALRQSPKLRAEIEELLKEMKGSPGLPKARRVLQFAGTQSESAAESRAKAQFITAGLHQEHKIKQNPELLIDGTRYRPDFLIDGWLIVEIDGMEKYFGKHLPPDEALRAERLREVKLQNAGYRVLRFGWDELEAKSVVGDVKAAIRAQRLSVPLSA</sequence>
<keyword evidence="2" id="KW-1185">Reference proteome</keyword>
<evidence type="ECO:0008006" key="3">
    <source>
        <dbReference type="Google" id="ProtNLM"/>
    </source>
</evidence>
<accession>A0A0G3GT04</accession>
<dbReference type="KEGG" id="cei:CEPID_12445"/>
<dbReference type="Gene3D" id="3.40.960.10">
    <property type="entry name" value="VSR Endonuclease"/>
    <property type="match status" value="1"/>
</dbReference>
<dbReference type="OrthoDB" id="4775361at2"/>
<organism evidence="1 2">
    <name type="scientific">Corynebacterium epidermidicanis</name>
    <dbReference type="NCBI Taxonomy" id="1050174"/>
    <lineage>
        <taxon>Bacteria</taxon>
        <taxon>Bacillati</taxon>
        <taxon>Actinomycetota</taxon>
        <taxon>Actinomycetes</taxon>
        <taxon>Mycobacteriales</taxon>
        <taxon>Corynebacteriaceae</taxon>
        <taxon>Corynebacterium</taxon>
    </lineage>
</organism>
<dbReference type="RefSeq" id="WP_144413529.1">
    <property type="nucleotide sequence ID" value="NZ_CP011541.1"/>
</dbReference>
<gene>
    <name evidence="1" type="ORF">CEPID_12445</name>
</gene>
<proteinExistence type="predicted"/>
<protein>
    <recommendedName>
        <fullName evidence="3">DUF559 domain-containing protein</fullName>
    </recommendedName>
</protein>
<reference evidence="1 2" key="1">
    <citation type="submission" date="2015-05" db="EMBL/GenBank/DDBJ databases">
        <title>Complete genome sequence of Corynebacterium epidermidicanis DSM 45586, isolated from the skin of a dog suffering from pruritus.</title>
        <authorList>
            <person name="Ruckert C."/>
            <person name="Albersmeier A."/>
            <person name="Winkler A."/>
            <person name="Tauch A."/>
        </authorList>
    </citation>
    <scope>NUCLEOTIDE SEQUENCE [LARGE SCALE GENOMIC DNA]</scope>
    <source>
        <strain evidence="1 2">DSM 45586</strain>
    </source>
</reference>
<dbReference type="STRING" id="1050174.CEPID_12445"/>
<dbReference type="AlphaFoldDB" id="A0A0G3GT04"/>
<name>A0A0G3GT04_9CORY</name>
<dbReference type="EMBL" id="CP011541">
    <property type="protein sequence ID" value="AKK04311.1"/>
    <property type="molecule type" value="Genomic_DNA"/>
</dbReference>
<evidence type="ECO:0000313" key="2">
    <source>
        <dbReference type="Proteomes" id="UP000035368"/>
    </source>
</evidence>